<feature type="domain" description="GH15-like" evidence="1">
    <location>
        <begin position="222"/>
        <end position="588"/>
    </location>
</feature>
<evidence type="ECO:0000259" key="1">
    <source>
        <dbReference type="Pfam" id="PF00723"/>
    </source>
</evidence>
<dbReference type="Proteomes" id="UP001161257">
    <property type="component" value="Unassembled WGS sequence"/>
</dbReference>
<reference evidence="3" key="1">
    <citation type="submission" date="2023-01" db="EMBL/GenBank/DDBJ databases">
        <title>Whole-genome sequence of Pseudomonas putida NBRC 14671.</title>
        <authorList>
            <person name="Morohoshi T."/>
            <person name="Someya N."/>
        </authorList>
    </citation>
    <scope>NUCLEOTIDE SEQUENCE</scope>
    <source>
        <strain evidence="3">NBRC 14671</strain>
    </source>
</reference>
<dbReference type="Gene3D" id="1.50.10.10">
    <property type="match status" value="1"/>
</dbReference>
<dbReference type="PANTHER" id="PTHR31616:SF0">
    <property type="entry name" value="GLUCAN 1,4-ALPHA-GLUCOSIDASE"/>
    <property type="match status" value="1"/>
</dbReference>
<dbReference type="InterPro" id="IPR012341">
    <property type="entry name" value="6hp_glycosidase-like_sf"/>
</dbReference>
<sequence length="605" mass="67722">MPAHIEDYALLGNCRSAALVSRSAALVSRDGSLDWLCLPRFDAPAVFAALLGNEENGRWSLAPSDPVEHRSRRYLDDTLVLETTWVTATGRARVLDFMPLGEVNSVVRIVEGISGETNFEMDLVMRFDYGRSVPWVERLDPLTLSAVAGPDRLILCSTVPPHARDHHTVARFRVGTGERHIFSLRHQPSHLPVQPDCDSDQALAHTIDQWQAFAARCPQVGPYTALVRRSLLTLKAMTYAPTGGIVAAVTTSLPERVGGERNWDYRFCWLRDATMTLLAFMNLGYFDEAQAWREWLLRSVAGNPEQMQIMYGLAGERDLQEYTLPWLAGYEHSQPVRVGNAASQQMQLDIYGELADAMTQAIKGGLPRHPRSAAISRLILPYVERIWREPDEGIWEVRGGRQQFVHSKVMAWVAFDRAAGLADTTEEGRERGRHYRQVADEIHREVCERGLDASGRYFVQAYGSTEMDASLLQVALTGFLPADDPRFSRTLEQIEQRLLKNGLLLRYDSDSCSDGLTPGEGTFLVCSFWLADVYVLLGRQAEAQALYERLTGLCNDLGLLAEQYDPAGQRMLGNYPQAFSHIGIINTALNLHRAQCPVRDRASCT</sequence>
<dbReference type="AlphaFoldDB" id="A0AA37RJ01"/>
<protein>
    <submittedName>
        <fullName evidence="3">Glucoamylase</fullName>
    </submittedName>
</protein>
<comment type="caution">
    <text evidence="3">The sequence shown here is derived from an EMBL/GenBank/DDBJ whole genome shotgun (WGS) entry which is preliminary data.</text>
</comment>
<gene>
    <name evidence="3" type="ORF">PPUN14671_42850</name>
</gene>
<dbReference type="SUPFAM" id="SSF48208">
    <property type="entry name" value="Six-hairpin glycosidases"/>
    <property type="match status" value="1"/>
</dbReference>
<dbReference type="PANTHER" id="PTHR31616">
    <property type="entry name" value="TREHALASE"/>
    <property type="match status" value="1"/>
</dbReference>
<dbReference type="EMBL" id="BSKJ01000011">
    <property type="protein sequence ID" value="GLO37449.1"/>
    <property type="molecule type" value="Genomic_DNA"/>
</dbReference>
<evidence type="ECO:0000259" key="2">
    <source>
        <dbReference type="Pfam" id="PF19291"/>
    </source>
</evidence>
<dbReference type="Pfam" id="PF00723">
    <property type="entry name" value="Glyco_hydro_15"/>
    <property type="match status" value="1"/>
</dbReference>
<dbReference type="GO" id="GO:0005975">
    <property type="term" value="P:carbohydrate metabolic process"/>
    <property type="evidence" value="ECO:0007669"/>
    <property type="project" value="InterPro"/>
</dbReference>
<dbReference type="Pfam" id="PF19291">
    <property type="entry name" value="TREH_N"/>
    <property type="match status" value="1"/>
</dbReference>
<dbReference type="GO" id="GO:0004553">
    <property type="term" value="F:hydrolase activity, hydrolyzing O-glycosyl compounds"/>
    <property type="evidence" value="ECO:0007669"/>
    <property type="project" value="TreeGrafter"/>
</dbReference>
<accession>A0AA37RJ01</accession>
<evidence type="ECO:0000313" key="3">
    <source>
        <dbReference type="EMBL" id="GLO37449.1"/>
    </source>
</evidence>
<feature type="domain" description="Trehalase-like N-terminal" evidence="2">
    <location>
        <begin position="21"/>
        <end position="133"/>
    </location>
</feature>
<dbReference type="RefSeq" id="WP_284356691.1">
    <property type="nucleotide sequence ID" value="NZ_BSKF01000014.1"/>
</dbReference>
<dbReference type="InterPro" id="IPR011613">
    <property type="entry name" value="GH15-like"/>
</dbReference>
<dbReference type="InterPro" id="IPR045582">
    <property type="entry name" value="Trehalase-like_N"/>
</dbReference>
<name>A0AA37RJ01_PSEPU</name>
<evidence type="ECO:0000313" key="4">
    <source>
        <dbReference type="Proteomes" id="UP001161257"/>
    </source>
</evidence>
<organism evidence="3 4">
    <name type="scientific">Pseudomonas putida</name>
    <name type="common">Arthrobacter siderocapsulatus</name>
    <dbReference type="NCBI Taxonomy" id="303"/>
    <lineage>
        <taxon>Bacteria</taxon>
        <taxon>Pseudomonadati</taxon>
        <taxon>Pseudomonadota</taxon>
        <taxon>Gammaproteobacteria</taxon>
        <taxon>Pseudomonadales</taxon>
        <taxon>Pseudomonadaceae</taxon>
        <taxon>Pseudomonas</taxon>
    </lineage>
</organism>
<proteinExistence type="predicted"/>
<dbReference type="InterPro" id="IPR008928">
    <property type="entry name" value="6-hairpin_glycosidase_sf"/>
</dbReference>